<gene>
    <name evidence="2" type="ORF">GS660_18400</name>
</gene>
<keyword evidence="2" id="KW-0413">Isomerase</keyword>
<dbReference type="Gene3D" id="1.10.12.10">
    <property type="entry name" value="Lyase 2-enoyl-coa Hydratase, Chain A, domain 2"/>
    <property type="match status" value="1"/>
</dbReference>
<dbReference type="EMBL" id="WWNR01000015">
    <property type="protein sequence ID" value="MZQ91065.1"/>
    <property type="molecule type" value="Genomic_DNA"/>
</dbReference>
<evidence type="ECO:0000313" key="3">
    <source>
        <dbReference type="Proteomes" id="UP000477083"/>
    </source>
</evidence>
<dbReference type="Gene3D" id="3.90.226.10">
    <property type="entry name" value="2-enoyl-CoA Hydratase, Chain A, domain 1"/>
    <property type="match status" value="1"/>
</dbReference>
<comment type="similarity">
    <text evidence="1">Belongs to the enoyl-CoA hydratase/isomerase family.</text>
</comment>
<dbReference type="InterPro" id="IPR001753">
    <property type="entry name" value="Enoyl-CoA_hydra/iso"/>
</dbReference>
<protein>
    <submittedName>
        <fullName evidence="2">Enoyl-CoA hydratase/isomerase family protein</fullName>
    </submittedName>
</protein>
<keyword evidence="3" id="KW-1185">Reference proteome</keyword>
<dbReference type="Proteomes" id="UP000477083">
    <property type="component" value="Unassembled WGS sequence"/>
</dbReference>
<dbReference type="PANTHER" id="PTHR43459:SF3">
    <property type="entry name" value="ENOYL-COA HYDRATASE ECHA15 (ENOYL HYDRASE) (UNSATURATED ACYL-COA HYDRATASE) (CROTONASE)-RELATED"/>
    <property type="match status" value="1"/>
</dbReference>
<dbReference type="SUPFAM" id="SSF52096">
    <property type="entry name" value="ClpP/crotonase"/>
    <property type="match status" value="1"/>
</dbReference>
<dbReference type="GO" id="GO:0016853">
    <property type="term" value="F:isomerase activity"/>
    <property type="evidence" value="ECO:0007669"/>
    <property type="project" value="UniProtKB-KW"/>
</dbReference>
<proteinExistence type="inferred from homology"/>
<dbReference type="AlphaFoldDB" id="A0A6L8VL28"/>
<dbReference type="OrthoDB" id="9807606at2"/>
<accession>A0A6L8VL28</accession>
<dbReference type="InterPro" id="IPR029045">
    <property type="entry name" value="ClpP/crotonase-like_dom_sf"/>
</dbReference>
<reference evidence="2 3" key="1">
    <citation type="submission" date="2020-01" db="EMBL/GenBank/DDBJ databases">
        <title>Frigidibacter albus SP32T (=CGMCC 1.13995T).</title>
        <authorList>
            <person name="Liao X."/>
        </authorList>
    </citation>
    <scope>NUCLEOTIDE SEQUENCE [LARGE SCALE GENOMIC DNA]</scope>
    <source>
        <strain evidence="2 3">SP32</strain>
    </source>
</reference>
<sequence>MYKDFTALNAVLDGRGVLTLTMDNPPMNAMTRAMHAELARIFEEVNHDPEVKVIVITGAGDKAFSAGGDIKAMAERRATMNHNSWMLGITEARRIIYGMLRLERPLIARVNGHAMGLGATLAVYADITIMLENAKIADTHVKVGLTAGDGGALLWPLLMGFAKARRYLLTGDTMTGAQAAEYGLISTAVPDIAALDAEVDAIVNGMASGATQAINGTKRAINLVLRKLVEGVIEEHLGGETVTFLSEDHLEAAEAFRDKRTPEFKGR</sequence>
<dbReference type="RefSeq" id="WP_161348451.1">
    <property type="nucleotide sequence ID" value="NZ_BMGW01000015.1"/>
</dbReference>
<dbReference type="InterPro" id="IPR014748">
    <property type="entry name" value="Enoyl-CoA_hydra_C"/>
</dbReference>
<evidence type="ECO:0000256" key="1">
    <source>
        <dbReference type="ARBA" id="ARBA00005254"/>
    </source>
</evidence>
<comment type="caution">
    <text evidence="2">The sequence shown here is derived from an EMBL/GenBank/DDBJ whole genome shotgun (WGS) entry which is preliminary data.</text>
</comment>
<organism evidence="2 3">
    <name type="scientific">Frigidibacter albus</name>
    <dbReference type="NCBI Taxonomy" id="1465486"/>
    <lineage>
        <taxon>Bacteria</taxon>
        <taxon>Pseudomonadati</taxon>
        <taxon>Pseudomonadota</taxon>
        <taxon>Alphaproteobacteria</taxon>
        <taxon>Rhodobacterales</taxon>
        <taxon>Paracoccaceae</taxon>
        <taxon>Frigidibacter</taxon>
    </lineage>
</organism>
<name>A0A6L8VL28_9RHOB</name>
<evidence type="ECO:0000313" key="2">
    <source>
        <dbReference type="EMBL" id="MZQ91065.1"/>
    </source>
</evidence>
<dbReference type="PANTHER" id="PTHR43459">
    <property type="entry name" value="ENOYL-COA HYDRATASE"/>
    <property type="match status" value="1"/>
</dbReference>
<dbReference type="CDD" id="cd06558">
    <property type="entry name" value="crotonase-like"/>
    <property type="match status" value="1"/>
</dbReference>
<dbReference type="Pfam" id="PF00378">
    <property type="entry name" value="ECH_1"/>
    <property type="match status" value="1"/>
</dbReference>